<dbReference type="AlphaFoldDB" id="A0A1S6J1R9"/>
<reference evidence="2 4" key="1">
    <citation type="submission" date="2017-02" db="EMBL/GenBank/DDBJ databases">
        <title>Streptomyces pactum ACT12 Genome sequencing and assembly.</title>
        <authorList>
            <person name="Xue Q."/>
            <person name="Yan X."/>
            <person name="Jia L."/>
            <person name="Yan H."/>
        </authorList>
    </citation>
    <scope>NUCLEOTIDE SEQUENCE [LARGE SCALE GENOMIC DNA]</scope>
    <source>
        <strain evidence="2 4">ACT12</strain>
    </source>
</reference>
<dbReference type="RefSeq" id="WP_055422196.1">
    <property type="nucleotide sequence ID" value="NZ_LIQD01000008.1"/>
</dbReference>
<proteinExistence type="predicted"/>
<organism evidence="2 4">
    <name type="scientific">Streptomyces pactum</name>
    <dbReference type="NCBI Taxonomy" id="68249"/>
    <lineage>
        <taxon>Bacteria</taxon>
        <taxon>Bacillati</taxon>
        <taxon>Actinomycetota</taxon>
        <taxon>Actinomycetes</taxon>
        <taxon>Kitasatosporales</taxon>
        <taxon>Streptomycetaceae</taxon>
        <taxon>Streptomyces</taxon>
    </lineage>
</organism>
<protein>
    <submittedName>
        <fullName evidence="2">Uncharacterized protein</fullName>
    </submittedName>
</protein>
<evidence type="ECO:0000313" key="4">
    <source>
        <dbReference type="Proteomes" id="UP000189443"/>
    </source>
</evidence>
<dbReference type="KEGG" id="spac:B1H29_36180"/>
<evidence type="ECO:0000313" key="3">
    <source>
        <dbReference type="EMBL" id="AQS71566.1"/>
    </source>
</evidence>
<evidence type="ECO:0000256" key="1">
    <source>
        <dbReference type="SAM" id="MobiDB-lite"/>
    </source>
</evidence>
<dbReference type="EMBL" id="CP019724">
    <property type="protein sequence ID" value="AQS71566.1"/>
    <property type="molecule type" value="Genomic_DNA"/>
</dbReference>
<dbReference type="Proteomes" id="UP000189443">
    <property type="component" value="Chromosome"/>
</dbReference>
<dbReference type="Gene3D" id="1.10.1200.10">
    <property type="entry name" value="ACP-like"/>
    <property type="match status" value="1"/>
</dbReference>
<gene>
    <name evidence="2" type="ORF">B1H29_00885</name>
    <name evidence="3" type="ORF">B1H29_36180</name>
</gene>
<sequence length="143" mass="15337">MPSIVFCGSLHPVDFRAVGGTESTGRGDGQVPPPGADPLLRQLLRLMAARCAEQDGPVPLAGRDEGAGHVLDSITAMELVSAWHRRGIETGFPELMAPPFLAARGRRAPAIANAARYKLQGSGKTLEPHSSRSRHSRAPRWVR</sequence>
<dbReference type="EMBL" id="CP019724">
    <property type="protein sequence ID" value="AQS65690.1"/>
    <property type="molecule type" value="Genomic_DNA"/>
</dbReference>
<evidence type="ECO:0000313" key="2">
    <source>
        <dbReference type="EMBL" id="AQS65690.1"/>
    </source>
</evidence>
<name>A0A1S6J1R9_9ACTN</name>
<dbReference type="KEGG" id="spac:B1H29_00885"/>
<dbReference type="InterPro" id="IPR036736">
    <property type="entry name" value="ACP-like_sf"/>
</dbReference>
<feature type="region of interest" description="Disordered" evidence="1">
    <location>
        <begin position="121"/>
        <end position="143"/>
    </location>
</feature>
<feature type="compositionally biased region" description="Basic residues" evidence="1">
    <location>
        <begin position="131"/>
        <end position="143"/>
    </location>
</feature>
<keyword evidence="4" id="KW-1185">Reference proteome</keyword>
<accession>A0A1S6J1R9</accession>